<protein>
    <submittedName>
        <fullName evidence="1">Uncharacterized protein</fullName>
    </submittedName>
</protein>
<dbReference type="EMBL" id="CM056785">
    <property type="protein sequence ID" value="KAJ8727834.1"/>
    <property type="molecule type" value="Genomic_DNA"/>
</dbReference>
<sequence length="250" mass="27973">MSSSKFFESFSITKSSNSSGGSKVTEVLSDFSDGSCGEPAFSQHLVLDFTPDAEIDNEISQKKICDFWKFINSTPEIKNLMVKPEKNLFTGDSKTEVAPESVKSELDDGEEESSVAGRGLGQAAHMLRFAEDKNLINTLFEAKLPQSMCSLGSREYKQSEAVSQPKKKKKHVCRCIPCRNPNCRNKRASNISREELSPLRTLSRQLNDWDAKHPKSMEPPGHPPTLQHCLIQRQMFPAPLDTINSKKCNF</sequence>
<gene>
    <name evidence="1" type="ORF">PYW08_016219</name>
</gene>
<evidence type="ECO:0000313" key="1">
    <source>
        <dbReference type="EMBL" id="KAJ8727834.1"/>
    </source>
</evidence>
<keyword evidence="2" id="KW-1185">Reference proteome</keyword>
<name>A0ACC2R1M0_9NEOP</name>
<organism evidence="1 2">
    <name type="scientific">Mythimna loreyi</name>
    <dbReference type="NCBI Taxonomy" id="667449"/>
    <lineage>
        <taxon>Eukaryota</taxon>
        <taxon>Metazoa</taxon>
        <taxon>Ecdysozoa</taxon>
        <taxon>Arthropoda</taxon>
        <taxon>Hexapoda</taxon>
        <taxon>Insecta</taxon>
        <taxon>Pterygota</taxon>
        <taxon>Neoptera</taxon>
        <taxon>Endopterygota</taxon>
        <taxon>Lepidoptera</taxon>
        <taxon>Glossata</taxon>
        <taxon>Ditrysia</taxon>
        <taxon>Noctuoidea</taxon>
        <taxon>Noctuidae</taxon>
        <taxon>Noctuinae</taxon>
        <taxon>Hadenini</taxon>
        <taxon>Mythimna</taxon>
    </lineage>
</organism>
<comment type="caution">
    <text evidence="1">The sequence shown here is derived from an EMBL/GenBank/DDBJ whole genome shotgun (WGS) entry which is preliminary data.</text>
</comment>
<proteinExistence type="predicted"/>
<accession>A0ACC2R1M0</accession>
<dbReference type="Proteomes" id="UP001231649">
    <property type="component" value="Chromosome 9"/>
</dbReference>
<evidence type="ECO:0000313" key="2">
    <source>
        <dbReference type="Proteomes" id="UP001231649"/>
    </source>
</evidence>
<reference evidence="1" key="1">
    <citation type="submission" date="2023-03" db="EMBL/GenBank/DDBJ databases">
        <title>Chromosome-level genomes of two armyworms, Mythimna separata and Mythimna loreyi, provide insights into the biosynthesis and reception of sex pheromones.</title>
        <authorList>
            <person name="Zhao H."/>
        </authorList>
    </citation>
    <scope>NUCLEOTIDE SEQUENCE</scope>
    <source>
        <strain evidence="1">BeijingLab</strain>
    </source>
</reference>